<feature type="transmembrane region" description="Helical" evidence="9">
    <location>
        <begin position="31"/>
        <end position="52"/>
    </location>
</feature>
<feature type="transmembrane region" description="Helical" evidence="9">
    <location>
        <begin position="216"/>
        <end position="235"/>
    </location>
</feature>
<feature type="transmembrane region" description="Helical" evidence="9">
    <location>
        <begin position="64"/>
        <end position="84"/>
    </location>
</feature>
<proteinExistence type="inferred from homology"/>
<feature type="transmembrane region" description="Helical" evidence="9">
    <location>
        <begin position="96"/>
        <end position="117"/>
    </location>
</feature>
<evidence type="ECO:0000256" key="3">
    <source>
        <dbReference type="ARBA" id="ARBA00022448"/>
    </source>
</evidence>
<organism evidence="10 11">
    <name type="scientific">Trichinella pseudospiralis</name>
    <name type="common">Parasitic roundworm</name>
    <dbReference type="NCBI Taxonomy" id="6337"/>
    <lineage>
        <taxon>Eukaryota</taxon>
        <taxon>Metazoa</taxon>
        <taxon>Ecdysozoa</taxon>
        <taxon>Nematoda</taxon>
        <taxon>Enoplea</taxon>
        <taxon>Dorylaimia</taxon>
        <taxon>Trichinellida</taxon>
        <taxon>Trichinellidae</taxon>
        <taxon>Trichinella</taxon>
    </lineage>
</organism>
<feature type="transmembrane region" description="Helical" evidence="9">
    <location>
        <begin position="305"/>
        <end position="323"/>
    </location>
</feature>
<reference evidence="10 11" key="1">
    <citation type="submission" date="2015-01" db="EMBL/GenBank/DDBJ databases">
        <title>Evolution of Trichinella species and genotypes.</title>
        <authorList>
            <person name="Korhonen P.K."/>
            <person name="Edoardo P."/>
            <person name="Giuseppe L.R."/>
            <person name="Gasser R.B."/>
        </authorList>
    </citation>
    <scope>NUCLEOTIDE SEQUENCE [LARGE SCALE GENOMIC DNA]</scope>
    <source>
        <strain evidence="10">ISS470</strain>
    </source>
</reference>
<keyword evidence="5 9" id="KW-1133">Transmembrane helix</keyword>
<comment type="function">
    <text evidence="7">Putative solute transporter.</text>
</comment>
<accession>A0A0V1FAB3</accession>
<feature type="region of interest" description="Disordered" evidence="8">
    <location>
        <begin position="345"/>
        <end position="373"/>
    </location>
</feature>
<dbReference type="GO" id="GO:0016020">
    <property type="term" value="C:membrane"/>
    <property type="evidence" value="ECO:0007669"/>
    <property type="project" value="UniProtKB-SubCell"/>
</dbReference>
<dbReference type="Proteomes" id="UP000054995">
    <property type="component" value="Unassembled WGS sequence"/>
</dbReference>
<feature type="compositionally biased region" description="Basic and acidic residues" evidence="8">
    <location>
        <begin position="428"/>
        <end position="437"/>
    </location>
</feature>
<gene>
    <name evidence="10" type="primary">SLC35F1</name>
    <name evidence="10" type="ORF">T4D_8287</name>
</gene>
<feature type="region of interest" description="Disordered" evidence="8">
    <location>
        <begin position="401"/>
        <end position="437"/>
    </location>
</feature>
<evidence type="ECO:0000256" key="4">
    <source>
        <dbReference type="ARBA" id="ARBA00022692"/>
    </source>
</evidence>
<evidence type="ECO:0000256" key="6">
    <source>
        <dbReference type="ARBA" id="ARBA00023136"/>
    </source>
</evidence>
<evidence type="ECO:0000313" key="11">
    <source>
        <dbReference type="Proteomes" id="UP000054995"/>
    </source>
</evidence>
<feature type="compositionally biased region" description="Basic and acidic residues" evidence="8">
    <location>
        <begin position="351"/>
        <end position="373"/>
    </location>
</feature>
<dbReference type="InterPro" id="IPR052221">
    <property type="entry name" value="SLC35F_Transporter"/>
</dbReference>
<feature type="transmembrane region" description="Helical" evidence="9">
    <location>
        <begin position="250"/>
        <end position="272"/>
    </location>
</feature>
<evidence type="ECO:0000256" key="7">
    <source>
        <dbReference type="ARBA" id="ARBA00037727"/>
    </source>
</evidence>
<dbReference type="SUPFAM" id="SSF103481">
    <property type="entry name" value="Multidrug resistance efflux transporter EmrE"/>
    <property type="match status" value="1"/>
</dbReference>
<comment type="caution">
    <text evidence="10">The sequence shown here is derived from an EMBL/GenBank/DDBJ whole genome shotgun (WGS) entry which is preliminary data.</text>
</comment>
<name>A0A0V1FAB3_TRIPS</name>
<evidence type="ECO:0000256" key="1">
    <source>
        <dbReference type="ARBA" id="ARBA00004141"/>
    </source>
</evidence>
<keyword evidence="11" id="KW-1185">Reference proteome</keyword>
<dbReference type="AlphaFoldDB" id="A0A0V1FAB3"/>
<protein>
    <submittedName>
        <fullName evidence="10">Solute carrier family 35 member F1</fullName>
    </submittedName>
</protein>
<comment type="subcellular location">
    <subcellularLocation>
        <location evidence="1">Membrane</location>
        <topology evidence="1">Multi-pass membrane protein</topology>
    </subcellularLocation>
</comment>
<dbReference type="OrthoDB" id="429955at2759"/>
<feature type="transmembrane region" description="Helical" evidence="9">
    <location>
        <begin position="149"/>
        <end position="169"/>
    </location>
</feature>
<keyword evidence="4 9" id="KW-0812">Transmembrane</keyword>
<evidence type="ECO:0000256" key="2">
    <source>
        <dbReference type="ARBA" id="ARBA00007863"/>
    </source>
</evidence>
<evidence type="ECO:0000256" key="5">
    <source>
        <dbReference type="ARBA" id="ARBA00022989"/>
    </source>
</evidence>
<dbReference type="PANTHER" id="PTHR14233">
    <property type="entry name" value="DUF914-RELATED"/>
    <property type="match status" value="1"/>
</dbReference>
<feature type="transmembrane region" description="Helical" evidence="9">
    <location>
        <begin position="184"/>
        <end position="204"/>
    </location>
</feature>
<evidence type="ECO:0000313" key="10">
    <source>
        <dbReference type="EMBL" id="KRY83046.1"/>
    </source>
</evidence>
<dbReference type="GO" id="GO:0022857">
    <property type="term" value="F:transmembrane transporter activity"/>
    <property type="evidence" value="ECO:0007669"/>
    <property type="project" value="InterPro"/>
</dbReference>
<keyword evidence="6 9" id="KW-0472">Membrane</keyword>
<dbReference type="Pfam" id="PF06027">
    <property type="entry name" value="SLC35F"/>
    <property type="match status" value="1"/>
</dbReference>
<evidence type="ECO:0000256" key="9">
    <source>
        <dbReference type="SAM" id="Phobius"/>
    </source>
</evidence>
<feature type="transmembrane region" description="Helical" evidence="9">
    <location>
        <begin position="279"/>
        <end position="299"/>
    </location>
</feature>
<dbReference type="InterPro" id="IPR037185">
    <property type="entry name" value="EmrE-like"/>
</dbReference>
<keyword evidence="3" id="KW-0813">Transport</keyword>
<dbReference type="EMBL" id="JYDT01000153">
    <property type="protein sequence ID" value="KRY83046.1"/>
    <property type="molecule type" value="Genomic_DNA"/>
</dbReference>
<dbReference type="InterPro" id="IPR009262">
    <property type="entry name" value="SLC35_F1/F2/F6"/>
</dbReference>
<dbReference type="PANTHER" id="PTHR14233:SF4">
    <property type="entry name" value="SOLUTE CARRIER FAMILY 35 MEMBER F2"/>
    <property type="match status" value="1"/>
</dbReference>
<sequence length="437" mass="49160">MNDAVPADYDDGFDCSPCCEGSRCKHMAKSLFMGQILSICLCISAVTSQYLSDYFYFHAPTAQSFSTYFFLALVYGSILAFQSSDANLVEVFRSRGWRYFILAFIDVEATFLMVKAYSYTSLASVQLLDCFTIPVVLILSFLFLKVRYLIIHIVGVSICLMGVGSLVWGDIQIGHQLDDGSNRLLGDILCLCGATMYGISNVVQEWLLQNHSRTEYLAMIGIFGSFISGIQLAILENANLGTASWHQYEMILLLVAFAVSMFVFYSMVCVVIKRSSAIMFNLSTLTADFYAVLVSYFVFKHPFHILFVLSFILVVIGTIIYSVKQTEKRSKALPCLPIRRPPVDVQVEGQQRSKETAERNNKEKKSSRIHQDEVENYPGDYAMKICPVHGPVLVRNVRPVETSGQGRGLPTVDHHHHQQQQQNPAARSTDENFVEHF</sequence>
<feature type="transmembrane region" description="Helical" evidence="9">
    <location>
        <begin position="123"/>
        <end position="144"/>
    </location>
</feature>
<evidence type="ECO:0000256" key="8">
    <source>
        <dbReference type="SAM" id="MobiDB-lite"/>
    </source>
</evidence>
<comment type="similarity">
    <text evidence="2">Belongs to the SLC35F solute transporter family.</text>
</comment>